<sequence length="48" mass="5011">MDECCPVPALVCGVVTCLEPVFCSCDLNGMIIVVVDRAGGGYGFLKIC</sequence>
<proteinExistence type="predicted"/>
<name>A0A8J2KUE4_9HEXA</name>
<comment type="caution">
    <text evidence="1">The sequence shown here is derived from an EMBL/GenBank/DDBJ whole genome shotgun (WGS) entry which is preliminary data.</text>
</comment>
<protein>
    <submittedName>
        <fullName evidence="1">Uncharacterized protein</fullName>
    </submittedName>
</protein>
<reference evidence="1" key="1">
    <citation type="submission" date="2021-06" db="EMBL/GenBank/DDBJ databases">
        <authorList>
            <person name="Hodson N. C."/>
            <person name="Mongue J. A."/>
            <person name="Jaron S. K."/>
        </authorList>
    </citation>
    <scope>NUCLEOTIDE SEQUENCE</scope>
</reference>
<organism evidence="1 2">
    <name type="scientific">Allacma fusca</name>
    <dbReference type="NCBI Taxonomy" id="39272"/>
    <lineage>
        <taxon>Eukaryota</taxon>
        <taxon>Metazoa</taxon>
        <taxon>Ecdysozoa</taxon>
        <taxon>Arthropoda</taxon>
        <taxon>Hexapoda</taxon>
        <taxon>Collembola</taxon>
        <taxon>Symphypleona</taxon>
        <taxon>Sminthuridae</taxon>
        <taxon>Allacma</taxon>
    </lineage>
</organism>
<evidence type="ECO:0000313" key="2">
    <source>
        <dbReference type="Proteomes" id="UP000708208"/>
    </source>
</evidence>
<keyword evidence="2" id="KW-1185">Reference proteome</keyword>
<dbReference type="AlphaFoldDB" id="A0A8J2KUE4"/>
<dbReference type="Proteomes" id="UP000708208">
    <property type="component" value="Unassembled WGS sequence"/>
</dbReference>
<dbReference type="EMBL" id="CAJVCH010463191">
    <property type="protein sequence ID" value="CAG7819917.1"/>
    <property type="molecule type" value="Genomic_DNA"/>
</dbReference>
<evidence type="ECO:0000313" key="1">
    <source>
        <dbReference type="EMBL" id="CAG7819917.1"/>
    </source>
</evidence>
<feature type="non-terminal residue" evidence="1">
    <location>
        <position position="1"/>
    </location>
</feature>
<accession>A0A8J2KUE4</accession>
<gene>
    <name evidence="1" type="ORF">AFUS01_LOCUS30335</name>
</gene>